<reference evidence="1 2" key="1">
    <citation type="submission" date="2020-08" db="EMBL/GenBank/DDBJ databases">
        <title>Whole-Genome Sequence of French Clinical Streptomyces mexicanus Strain Q0842.</title>
        <authorList>
            <person name="Boxberger M."/>
            <person name="La Scola B."/>
        </authorList>
    </citation>
    <scope>NUCLEOTIDE SEQUENCE [LARGE SCALE GENOMIC DNA]</scope>
    <source>
        <strain evidence="1 2">Marseille-Q0842</strain>
    </source>
</reference>
<evidence type="ECO:0000313" key="2">
    <source>
        <dbReference type="Proteomes" id="UP000517694"/>
    </source>
</evidence>
<dbReference type="AlphaFoldDB" id="A0A7X1LSF6"/>
<sequence>MPGLDPFETLSNGFFTVRYVKFCARTAHSTVTEKYDGGAAHTAQGRLWEAA</sequence>
<keyword evidence="2" id="KW-1185">Reference proteome</keyword>
<comment type="caution">
    <text evidence="1">The sequence shown here is derived from an EMBL/GenBank/DDBJ whole genome shotgun (WGS) entry which is preliminary data.</text>
</comment>
<gene>
    <name evidence="1" type="ORF">H1R13_25355</name>
</gene>
<organism evidence="1 2">
    <name type="scientific">Streptomyces mexicanus</name>
    <dbReference type="NCBI Taxonomy" id="178566"/>
    <lineage>
        <taxon>Bacteria</taxon>
        <taxon>Bacillati</taxon>
        <taxon>Actinomycetota</taxon>
        <taxon>Actinomycetes</taxon>
        <taxon>Kitasatosporales</taxon>
        <taxon>Streptomycetaceae</taxon>
        <taxon>Streptomyces</taxon>
    </lineage>
</organism>
<dbReference type="RefSeq" id="WP_185948007.1">
    <property type="nucleotide sequence ID" value="NZ_JACMHY010000011.1"/>
</dbReference>
<dbReference type="Proteomes" id="UP000517694">
    <property type="component" value="Unassembled WGS sequence"/>
</dbReference>
<name>A0A7X1LSF6_9ACTN</name>
<protein>
    <submittedName>
        <fullName evidence="1">Uncharacterized protein</fullName>
    </submittedName>
</protein>
<evidence type="ECO:0000313" key="1">
    <source>
        <dbReference type="EMBL" id="MBC2868165.1"/>
    </source>
</evidence>
<proteinExistence type="predicted"/>
<accession>A0A7X1LSF6</accession>
<dbReference type="EMBL" id="JACMHY010000011">
    <property type="protein sequence ID" value="MBC2868165.1"/>
    <property type="molecule type" value="Genomic_DNA"/>
</dbReference>